<evidence type="ECO:0000313" key="4">
    <source>
        <dbReference type="Proteomes" id="UP001216674"/>
    </source>
</evidence>
<dbReference type="SUPFAM" id="SSF56349">
    <property type="entry name" value="DNA breaking-rejoining enzymes"/>
    <property type="match status" value="1"/>
</dbReference>
<sequence>MEAASTHWLRHTHISHALAAGVPIEVMQQNAGHGSLATTSRYVTTEDARRMEAMQAVWDAGNDD</sequence>
<dbReference type="Gene3D" id="1.10.443.10">
    <property type="entry name" value="Intergrase catalytic core"/>
    <property type="match status" value="1"/>
</dbReference>
<dbReference type="RefSeq" id="WP_276268252.1">
    <property type="nucleotide sequence ID" value="NZ_JARJLM010000574.1"/>
</dbReference>
<evidence type="ECO:0000313" key="3">
    <source>
        <dbReference type="EMBL" id="MDF3838240.1"/>
    </source>
</evidence>
<organism evidence="3 4">
    <name type="scientific">Cupriavidus basilensis</name>
    <dbReference type="NCBI Taxonomy" id="68895"/>
    <lineage>
        <taxon>Bacteria</taxon>
        <taxon>Pseudomonadati</taxon>
        <taxon>Pseudomonadota</taxon>
        <taxon>Betaproteobacteria</taxon>
        <taxon>Burkholderiales</taxon>
        <taxon>Burkholderiaceae</taxon>
        <taxon>Cupriavidus</taxon>
    </lineage>
</organism>
<dbReference type="Proteomes" id="UP001216674">
    <property type="component" value="Unassembled WGS sequence"/>
</dbReference>
<dbReference type="EMBL" id="JARJLM010000574">
    <property type="protein sequence ID" value="MDF3838240.1"/>
    <property type="molecule type" value="Genomic_DNA"/>
</dbReference>
<dbReference type="InterPro" id="IPR002104">
    <property type="entry name" value="Integrase_catalytic"/>
</dbReference>
<reference evidence="3 4" key="1">
    <citation type="submission" date="2023-03" db="EMBL/GenBank/DDBJ databases">
        <title>Draft assemblies of triclosan tolerant bacteria isolated from returned activated sludge.</title>
        <authorList>
            <person name="Van Hamelsveld S."/>
        </authorList>
    </citation>
    <scope>NUCLEOTIDE SEQUENCE [LARGE SCALE GENOMIC DNA]</scope>
    <source>
        <strain evidence="3 4">GW210010_S58</strain>
    </source>
</reference>
<dbReference type="PROSITE" id="PS51898">
    <property type="entry name" value="TYR_RECOMBINASE"/>
    <property type="match status" value="1"/>
</dbReference>
<keyword evidence="4" id="KW-1185">Reference proteome</keyword>
<evidence type="ECO:0000259" key="2">
    <source>
        <dbReference type="PROSITE" id="PS51898"/>
    </source>
</evidence>
<name>A0ABT6B040_9BURK</name>
<dbReference type="CDD" id="cd00397">
    <property type="entry name" value="DNA_BRE_C"/>
    <property type="match status" value="1"/>
</dbReference>
<gene>
    <name evidence="3" type="ORF">P3W85_35705</name>
</gene>
<evidence type="ECO:0000256" key="1">
    <source>
        <dbReference type="ARBA" id="ARBA00023172"/>
    </source>
</evidence>
<dbReference type="InterPro" id="IPR013762">
    <property type="entry name" value="Integrase-like_cat_sf"/>
</dbReference>
<feature type="domain" description="Tyr recombinase" evidence="2">
    <location>
        <begin position="1"/>
        <end position="59"/>
    </location>
</feature>
<comment type="caution">
    <text evidence="3">The sequence shown here is derived from an EMBL/GenBank/DDBJ whole genome shotgun (WGS) entry which is preliminary data.</text>
</comment>
<dbReference type="InterPro" id="IPR011010">
    <property type="entry name" value="DNA_brk_join_enz"/>
</dbReference>
<dbReference type="Pfam" id="PF00589">
    <property type="entry name" value="Phage_integrase"/>
    <property type="match status" value="1"/>
</dbReference>
<accession>A0ABT6B040</accession>
<protein>
    <submittedName>
        <fullName evidence="3">Site-specific integrase</fullName>
    </submittedName>
</protein>
<keyword evidence="1" id="KW-0233">DNA recombination</keyword>
<proteinExistence type="predicted"/>